<sequence length="352" mass="39096">MSIADGFLKDTYTMMMAMERIKQPSSFLVDTFFPVVPATAVTTKIGVEYRKGARKLAPFIISGTGGVNVAREQSQIDWYEPPMMGPRRVISSDDIANRSFGENVYSSMTPEQRATQLLAKDLTDLQNMIVNRKNKMAADILLNGQCEIAGYAADGKVVKTDTVRFDDWTQKLIPAIKWNQANADIYGDLAEMSASIQENAGMVPTIAICGKNIMDYILGNDAIMKYMNISNNANLSLMSFQPRITAPQVMFMGRIMSLNLELYSYMETYTDEEGHINSFIGDDDVIIGIPGRGKQLHGAVTLVEGRSFKTYVGNYVPAYRANENDNTVSLAMYSRCVLVPETVDDWAVIKAK</sequence>
<reference evidence="1 2" key="1">
    <citation type="submission" date="2019-08" db="EMBL/GenBank/DDBJ databases">
        <title>In-depth cultivation of the pig gut microbiome towards novel bacterial diversity and tailored functional studies.</title>
        <authorList>
            <person name="Wylensek D."/>
            <person name="Hitch T.C.A."/>
            <person name="Clavel T."/>
        </authorList>
    </citation>
    <scope>NUCLEOTIDE SEQUENCE [LARGE SCALE GENOMIC DNA]</scope>
    <source>
        <strain evidence="1 2">WCA-693-APC-5D-A</strain>
    </source>
</reference>
<dbReference type="AlphaFoldDB" id="A0A6I2UCG6"/>
<dbReference type="GeneID" id="96779135"/>
<dbReference type="Gene3D" id="3.30.1930.10">
    <property type="entry name" value="capsid protein of prophage domain"/>
    <property type="match status" value="1"/>
</dbReference>
<evidence type="ECO:0000313" key="1">
    <source>
        <dbReference type="EMBL" id="MSU09198.1"/>
    </source>
</evidence>
<dbReference type="Gene3D" id="3.15.30.10">
    <property type="entry name" value="putative capsid protein of prophage domain like"/>
    <property type="match status" value="1"/>
</dbReference>
<dbReference type="RefSeq" id="WP_154407407.1">
    <property type="nucleotide sequence ID" value="NZ_VUNR01000018.1"/>
</dbReference>
<dbReference type="Proteomes" id="UP000433181">
    <property type="component" value="Unassembled WGS sequence"/>
</dbReference>
<evidence type="ECO:0000313" key="2">
    <source>
        <dbReference type="Proteomes" id="UP000433181"/>
    </source>
</evidence>
<gene>
    <name evidence="1" type="ORF">FYJ84_09400</name>
</gene>
<protein>
    <submittedName>
        <fullName evidence="1">Phage capsid protein</fullName>
    </submittedName>
</protein>
<dbReference type="EMBL" id="VUNR01000018">
    <property type="protein sequence ID" value="MSU09198.1"/>
    <property type="molecule type" value="Genomic_DNA"/>
</dbReference>
<proteinExistence type="predicted"/>
<dbReference type="InterPro" id="IPR005564">
    <property type="entry name" value="Major_capsid_GpE"/>
</dbReference>
<name>A0A6I2UCG6_9FIRM</name>
<keyword evidence="2" id="KW-1185">Reference proteome</keyword>
<dbReference type="Pfam" id="PF03864">
    <property type="entry name" value="Phage_cap_E"/>
    <property type="match status" value="1"/>
</dbReference>
<accession>A0A6I2UCG6</accession>
<organism evidence="1 2">
    <name type="scientific">Anaerovibrio slackiae</name>
    <dbReference type="NCBI Taxonomy" id="2652309"/>
    <lineage>
        <taxon>Bacteria</taxon>
        <taxon>Bacillati</taxon>
        <taxon>Bacillota</taxon>
        <taxon>Negativicutes</taxon>
        <taxon>Selenomonadales</taxon>
        <taxon>Selenomonadaceae</taxon>
        <taxon>Anaerovibrio</taxon>
    </lineage>
</organism>
<comment type="caution">
    <text evidence="1">The sequence shown here is derived from an EMBL/GenBank/DDBJ whole genome shotgun (WGS) entry which is preliminary data.</text>
</comment>